<gene>
    <name evidence="1" type="ORF">EV420DRAFT_1768530</name>
</gene>
<evidence type="ECO:0000313" key="1">
    <source>
        <dbReference type="EMBL" id="KAK0443677.1"/>
    </source>
</evidence>
<dbReference type="InterPro" id="IPR008949">
    <property type="entry name" value="Isoprenoid_synthase_dom_sf"/>
</dbReference>
<dbReference type="EMBL" id="JAUEPS010000057">
    <property type="protein sequence ID" value="KAK0443677.1"/>
    <property type="molecule type" value="Genomic_DNA"/>
</dbReference>
<evidence type="ECO:0000313" key="2">
    <source>
        <dbReference type="Proteomes" id="UP001175211"/>
    </source>
</evidence>
<protein>
    <submittedName>
        <fullName evidence="1">Uncharacterized protein</fullName>
    </submittedName>
</protein>
<dbReference type="Gene3D" id="1.10.600.10">
    <property type="entry name" value="Farnesyl Diphosphate Synthase"/>
    <property type="match status" value="1"/>
</dbReference>
<dbReference type="GeneID" id="85364523"/>
<reference evidence="1" key="1">
    <citation type="submission" date="2023-06" db="EMBL/GenBank/DDBJ databases">
        <authorList>
            <consortium name="Lawrence Berkeley National Laboratory"/>
            <person name="Ahrendt S."/>
            <person name="Sahu N."/>
            <person name="Indic B."/>
            <person name="Wong-Bajracharya J."/>
            <person name="Merenyi Z."/>
            <person name="Ke H.-M."/>
            <person name="Monk M."/>
            <person name="Kocsube S."/>
            <person name="Drula E."/>
            <person name="Lipzen A."/>
            <person name="Balint B."/>
            <person name="Henrissat B."/>
            <person name="Andreopoulos B."/>
            <person name="Martin F.M."/>
            <person name="Harder C.B."/>
            <person name="Rigling D."/>
            <person name="Ford K.L."/>
            <person name="Foster G.D."/>
            <person name="Pangilinan J."/>
            <person name="Papanicolaou A."/>
            <person name="Barry K."/>
            <person name="LaButti K."/>
            <person name="Viragh M."/>
            <person name="Koriabine M."/>
            <person name="Yan M."/>
            <person name="Riley R."/>
            <person name="Champramary S."/>
            <person name="Plett K.L."/>
            <person name="Tsai I.J."/>
            <person name="Slot J."/>
            <person name="Sipos G."/>
            <person name="Plett J."/>
            <person name="Nagy L.G."/>
            <person name="Grigoriev I.V."/>
        </authorList>
    </citation>
    <scope>NUCLEOTIDE SEQUENCE</scope>
    <source>
        <strain evidence="1">CCBAS 213</strain>
    </source>
</reference>
<keyword evidence="2" id="KW-1185">Reference proteome</keyword>
<comment type="caution">
    <text evidence="1">The sequence shown here is derived from an EMBL/GenBank/DDBJ whole genome shotgun (WGS) entry which is preliminary data.</text>
</comment>
<name>A0AA39JJ11_ARMTA</name>
<dbReference type="Proteomes" id="UP001175211">
    <property type="component" value="Unassembled WGS sequence"/>
</dbReference>
<accession>A0AA39JJ11</accession>
<proteinExistence type="predicted"/>
<organism evidence="1 2">
    <name type="scientific">Armillaria tabescens</name>
    <name type="common">Ringless honey mushroom</name>
    <name type="synonym">Agaricus tabescens</name>
    <dbReference type="NCBI Taxonomy" id="1929756"/>
    <lineage>
        <taxon>Eukaryota</taxon>
        <taxon>Fungi</taxon>
        <taxon>Dikarya</taxon>
        <taxon>Basidiomycota</taxon>
        <taxon>Agaricomycotina</taxon>
        <taxon>Agaricomycetes</taxon>
        <taxon>Agaricomycetidae</taxon>
        <taxon>Agaricales</taxon>
        <taxon>Marasmiineae</taxon>
        <taxon>Physalacriaceae</taxon>
        <taxon>Desarmillaria</taxon>
    </lineage>
</organism>
<dbReference type="AlphaFoldDB" id="A0AA39JJ11"/>
<dbReference type="RefSeq" id="XP_060324802.1">
    <property type="nucleotide sequence ID" value="XM_060480975.1"/>
</dbReference>
<sequence length="184" mass="20410">MNELKCDLHAALLWVEDLRWSTRNKFLILWTEIPSWGLGPESEVIASLHLHSTANWVRGIECWNFESERYFGSESNATVVHGYSPPQTLAPNFASPMYASPNPDAYLLFLAFSKPGPLVLLISSAHAQAVLPLHLVVPLSIKLNVHAYIGLQRVINDEGLLASSFFRSFSMTGPTTSSVLQDSD</sequence>